<evidence type="ECO:0000313" key="14">
    <source>
        <dbReference type="EMBL" id="TKR64209.1"/>
    </source>
</evidence>
<evidence type="ECO:0000256" key="10">
    <source>
        <dbReference type="ARBA" id="ARBA00023180"/>
    </source>
</evidence>
<evidence type="ECO:0000256" key="8">
    <source>
        <dbReference type="ARBA" id="ARBA00022989"/>
    </source>
</evidence>
<keyword evidence="15" id="KW-1185">Reference proteome</keyword>
<feature type="domain" description="Galactosyltransferase C-terminal" evidence="12">
    <location>
        <begin position="211"/>
        <end position="288"/>
    </location>
</feature>
<keyword evidence="10 11" id="KW-0325">Glycoprotein</keyword>
<evidence type="ECO:0000256" key="7">
    <source>
        <dbReference type="ARBA" id="ARBA00022968"/>
    </source>
</evidence>
<name>A0A4U5M5S0_STECR</name>
<comment type="similarity">
    <text evidence="3 11">Belongs to the glycosyltransferase 7 family.</text>
</comment>
<dbReference type="PRINTS" id="PR02050">
    <property type="entry name" value="B14GALTRFASE"/>
</dbReference>
<dbReference type="OrthoDB" id="10038994at2759"/>
<evidence type="ECO:0000259" key="13">
    <source>
        <dbReference type="Pfam" id="PF13733"/>
    </source>
</evidence>
<dbReference type="GO" id="GO:0016020">
    <property type="term" value="C:membrane"/>
    <property type="evidence" value="ECO:0007669"/>
    <property type="project" value="UniProtKB-SubCell"/>
</dbReference>
<dbReference type="PANTHER" id="PTHR19300:SF57">
    <property type="entry name" value="BETA-1,4-N-ACETYLGALACTOSAMINYLTRANSFERASE"/>
    <property type="match status" value="1"/>
</dbReference>
<dbReference type="AlphaFoldDB" id="A0A4U5M5S0"/>
<reference evidence="14 15" key="2">
    <citation type="journal article" date="2019" name="G3 (Bethesda)">
        <title>Hybrid Assembly of the Genome of the Entomopathogenic Nematode Steinernema carpocapsae Identifies the X-Chromosome.</title>
        <authorList>
            <person name="Serra L."/>
            <person name="Macchietto M."/>
            <person name="Macias-Munoz A."/>
            <person name="McGill C.J."/>
            <person name="Rodriguez I.M."/>
            <person name="Rodriguez B."/>
            <person name="Murad R."/>
            <person name="Mortazavi A."/>
        </authorList>
    </citation>
    <scope>NUCLEOTIDE SEQUENCE [LARGE SCALE GENOMIC DNA]</scope>
    <source>
        <strain evidence="14 15">ALL</strain>
    </source>
</reference>
<comment type="cofactor">
    <cofactor evidence="11">
        <name>Mn(2+)</name>
        <dbReference type="ChEBI" id="CHEBI:29035"/>
    </cofactor>
</comment>
<dbReference type="InterPro" id="IPR027791">
    <property type="entry name" value="Galactosyl_T_C"/>
</dbReference>
<sequence>MKKNARTTLYKFISKRRSKLVFLLILCCVAFSLIIPHSRPQLRSSRDASHSSHAKNSALELFKFISPNSSTLELCPEAPPDLVGPIKPDLSLYKFEETANMFPSLENGGHGYPESCQARHRVAIIVPCRDRESHLRIFLKNLHALLQKQQLDYGIFVLDQSENQTFNKAKLMNMGFVEARKLYNWDCFIFHDVDMIPENDRNMYTCADKPKHMGVAVDKFKYNLVYAQLVGGVVAFTPEQMEKINGFSNDYWGWGGEDDDIYNRLTYAGYKIHRDDKTVTRYKMIKHRRDKANPLNKCASNQNRSTKKRWKNDGLSNLNYTLVSIAKEPLFTRFKTDLLEKESKRRLREEEPFKC</sequence>
<comment type="function">
    <text evidence="11">Catalyzes the transfer of galactose onto proteins or lipids.</text>
</comment>
<evidence type="ECO:0000256" key="9">
    <source>
        <dbReference type="ARBA" id="ARBA00023136"/>
    </source>
</evidence>
<dbReference type="EC" id="2.4.1.-" evidence="11"/>
<evidence type="ECO:0000256" key="11">
    <source>
        <dbReference type="RuleBase" id="RU368121"/>
    </source>
</evidence>
<keyword evidence="11" id="KW-0464">Manganese</keyword>
<reference evidence="14 15" key="1">
    <citation type="journal article" date="2015" name="Genome Biol.">
        <title>Comparative genomics of Steinernema reveals deeply conserved gene regulatory networks.</title>
        <authorList>
            <person name="Dillman A.R."/>
            <person name="Macchietto M."/>
            <person name="Porter C.F."/>
            <person name="Rogers A."/>
            <person name="Williams B."/>
            <person name="Antoshechkin I."/>
            <person name="Lee M.M."/>
            <person name="Goodwin Z."/>
            <person name="Lu X."/>
            <person name="Lewis E.E."/>
            <person name="Goodrich-Blair H."/>
            <person name="Stock S.P."/>
            <person name="Adams B.J."/>
            <person name="Sternberg P.W."/>
            <person name="Mortazavi A."/>
        </authorList>
    </citation>
    <scope>NUCLEOTIDE SEQUENCE [LARGE SCALE GENOMIC DNA]</scope>
    <source>
        <strain evidence="14 15">ALL</strain>
    </source>
</reference>
<keyword evidence="11" id="KW-0479">Metal-binding</keyword>
<keyword evidence="8" id="KW-1133">Transmembrane helix</keyword>
<dbReference type="EMBL" id="AZBU02000009">
    <property type="protein sequence ID" value="TKR64209.1"/>
    <property type="molecule type" value="Genomic_DNA"/>
</dbReference>
<keyword evidence="4 11" id="KW-0328">Glycosyltransferase</keyword>
<dbReference type="Pfam" id="PF13733">
    <property type="entry name" value="Glyco_transf_7N"/>
    <property type="match status" value="1"/>
</dbReference>
<evidence type="ECO:0000256" key="4">
    <source>
        <dbReference type="ARBA" id="ARBA00022676"/>
    </source>
</evidence>
<keyword evidence="6" id="KW-0812">Transmembrane</keyword>
<organism evidence="14 15">
    <name type="scientific">Steinernema carpocapsae</name>
    <name type="common">Entomopathogenic nematode</name>
    <dbReference type="NCBI Taxonomy" id="34508"/>
    <lineage>
        <taxon>Eukaryota</taxon>
        <taxon>Metazoa</taxon>
        <taxon>Ecdysozoa</taxon>
        <taxon>Nematoda</taxon>
        <taxon>Chromadorea</taxon>
        <taxon>Rhabditida</taxon>
        <taxon>Tylenchina</taxon>
        <taxon>Panagrolaimomorpha</taxon>
        <taxon>Strongyloidoidea</taxon>
        <taxon>Steinernematidae</taxon>
        <taxon>Steinernema</taxon>
    </lineage>
</organism>
<evidence type="ECO:0000256" key="6">
    <source>
        <dbReference type="ARBA" id="ARBA00022692"/>
    </source>
</evidence>
<comment type="subcellular location">
    <subcellularLocation>
        <location evidence="1 11">Membrane</location>
        <topology evidence="1 11">Single-pass type II membrane protein</topology>
    </subcellularLocation>
</comment>
<dbReference type="GO" id="GO:0046872">
    <property type="term" value="F:metal ion binding"/>
    <property type="evidence" value="ECO:0007669"/>
    <property type="project" value="UniProtKB-UniRule"/>
</dbReference>
<keyword evidence="5 11" id="KW-0808">Transferase</keyword>
<feature type="domain" description="Galactosyltransferase N-terminal" evidence="13">
    <location>
        <begin position="75"/>
        <end position="206"/>
    </location>
</feature>
<dbReference type="GO" id="GO:0005975">
    <property type="term" value="P:carbohydrate metabolic process"/>
    <property type="evidence" value="ECO:0007669"/>
    <property type="project" value="InterPro"/>
</dbReference>
<keyword evidence="9" id="KW-0472">Membrane</keyword>
<dbReference type="Gene3D" id="3.90.550.10">
    <property type="entry name" value="Spore Coat Polysaccharide Biosynthesis Protein SpsA, Chain A"/>
    <property type="match status" value="1"/>
</dbReference>
<dbReference type="UniPathway" id="UPA00378"/>
<dbReference type="STRING" id="34508.A0A4U5M5S0"/>
<evidence type="ECO:0000256" key="1">
    <source>
        <dbReference type="ARBA" id="ARBA00004606"/>
    </source>
</evidence>
<evidence type="ECO:0000256" key="3">
    <source>
        <dbReference type="ARBA" id="ARBA00005735"/>
    </source>
</evidence>
<protein>
    <recommendedName>
        <fullName evidence="11">Beta-1,4-N-acetylgalactosaminyltransferase</fullName>
        <ecNumber evidence="11">2.4.1.-</ecNumber>
    </recommendedName>
    <alternativeName>
        <fullName evidence="11">Beta-4-GalNAcT</fullName>
    </alternativeName>
</protein>
<dbReference type="SUPFAM" id="SSF53448">
    <property type="entry name" value="Nucleotide-diphospho-sugar transferases"/>
    <property type="match status" value="1"/>
</dbReference>
<evidence type="ECO:0000313" key="15">
    <source>
        <dbReference type="Proteomes" id="UP000298663"/>
    </source>
</evidence>
<dbReference type="InterPro" id="IPR027995">
    <property type="entry name" value="Galactosyl_T_N"/>
</dbReference>
<dbReference type="CDD" id="cd00899">
    <property type="entry name" value="b4GalT"/>
    <property type="match status" value="1"/>
</dbReference>
<accession>A0A4U5M5S0</accession>
<gene>
    <name evidence="14" type="ORF">L596_024782</name>
</gene>
<proteinExistence type="inferred from homology"/>
<dbReference type="GO" id="GO:0033842">
    <property type="term" value="F:N-acetyl-beta-glucosaminyl-derivative 4-beta-N-acetylgalactosaminyltransferase activity"/>
    <property type="evidence" value="ECO:0007669"/>
    <property type="project" value="TreeGrafter"/>
</dbReference>
<evidence type="ECO:0000256" key="5">
    <source>
        <dbReference type="ARBA" id="ARBA00022679"/>
    </source>
</evidence>
<dbReference type="InterPro" id="IPR003859">
    <property type="entry name" value="Galactosyl_T"/>
</dbReference>
<keyword evidence="7 11" id="KW-0735">Signal-anchor</keyword>
<dbReference type="Proteomes" id="UP000298663">
    <property type="component" value="Unassembled WGS sequence"/>
</dbReference>
<dbReference type="PANTHER" id="PTHR19300">
    <property type="entry name" value="BETA-1,4-GALACTOSYLTRANSFERASE"/>
    <property type="match status" value="1"/>
</dbReference>
<dbReference type="GO" id="GO:0005794">
    <property type="term" value="C:Golgi apparatus"/>
    <property type="evidence" value="ECO:0007669"/>
    <property type="project" value="TreeGrafter"/>
</dbReference>
<evidence type="ECO:0000256" key="2">
    <source>
        <dbReference type="ARBA" id="ARBA00004922"/>
    </source>
</evidence>
<dbReference type="GO" id="GO:0006688">
    <property type="term" value="P:glycosphingolipid biosynthetic process"/>
    <property type="evidence" value="ECO:0007669"/>
    <property type="project" value="TreeGrafter"/>
</dbReference>
<comment type="caution">
    <text evidence="14">The sequence shown here is derived from an EMBL/GenBank/DDBJ whole genome shotgun (WGS) entry which is preliminary data.</text>
</comment>
<evidence type="ECO:0000259" key="12">
    <source>
        <dbReference type="Pfam" id="PF02709"/>
    </source>
</evidence>
<comment type="pathway">
    <text evidence="2 11">Protein modification; protein glycosylation.</text>
</comment>
<dbReference type="InterPro" id="IPR029044">
    <property type="entry name" value="Nucleotide-diphossugar_trans"/>
</dbReference>
<dbReference type="GO" id="GO:0008378">
    <property type="term" value="F:galactosyltransferase activity"/>
    <property type="evidence" value="ECO:0007669"/>
    <property type="project" value="TreeGrafter"/>
</dbReference>
<dbReference type="Pfam" id="PF02709">
    <property type="entry name" value="Glyco_transf_7C"/>
    <property type="match status" value="1"/>
</dbReference>